<dbReference type="InterPro" id="IPR004477">
    <property type="entry name" value="ComEC_N"/>
</dbReference>
<dbReference type="AlphaFoldDB" id="A0A0G7ZL16"/>
<feature type="transmembrane region" description="Helical" evidence="1">
    <location>
        <begin position="12"/>
        <end position="40"/>
    </location>
</feature>
<evidence type="ECO:0000259" key="2">
    <source>
        <dbReference type="Pfam" id="PF03772"/>
    </source>
</evidence>
<feature type="transmembrane region" description="Helical" evidence="1">
    <location>
        <begin position="321"/>
        <end position="342"/>
    </location>
</feature>
<feature type="transmembrane region" description="Helical" evidence="1">
    <location>
        <begin position="235"/>
        <end position="256"/>
    </location>
</feature>
<dbReference type="EMBL" id="CWGI01000001">
    <property type="protein sequence ID" value="CRX36842.1"/>
    <property type="molecule type" value="Genomic_DNA"/>
</dbReference>
<feature type="domain" description="ComEC/Rec2-related protein" evidence="2">
    <location>
        <begin position="193"/>
        <end position="413"/>
    </location>
</feature>
<evidence type="ECO:0000256" key="1">
    <source>
        <dbReference type="SAM" id="Phobius"/>
    </source>
</evidence>
<gene>
    <name evidence="3" type="ORF">HEPPS_00410</name>
</gene>
<dbReference type="Proteomes" id="UP000242141">
    <property type="component" value="Unassembled WGS sequence"/>
</dbReference>
<name>A0A0G7ZL16_9MOLU</name>
<reference evidence="4" key="1">
    <citation type="submission" date="2015-05" db="EMBL/GenBank/DDBJ databases">
        <authorList>
            <person name="Collingro A."/>
        </authorList>
    </citation>
    <scope>NUCLEOTIDE SEQUENCE [LARGE SCALE GENOMIC DNA]</scope>
    <source>
        <strain evidence="4">Ps</strain>
    </source>
</reference>
<feature type="transmembrane region" description="Helical" evidence="1">
    <location>
        <begin position="203"/>
        <end position="223"/>
    </location>
</feature>
<feature type="transmembrane region" description="Helical" evidence="1">
    <location>
        <begin position="276"/>
        <end position="291"/>
    </location>
</feature>
<feature type="transmembrane region" description="Helical" evidence="1">
    <location>
        <begin position="46"/>
        <end position="69"/>
    </location>
</feature>
<keyword evidence="1" id="KW-1133">Transmembrane helix</keyword>
<feature type="transmembrane region" description="Helical" evidence="1">
    <location>
        <begin position="409"/>
        <end position="426"/>
    </location>
</feature>
<evidence type="ECO:0000313" key="4">
    <source>
        <dbReference type="Proteomes" id="UP000242141"/>
    </source>
</evidence>
<feature type="transmembrane region" description="Helical" evidence="1">
    <location>
        <begin position="383"/>
        <end position="403"/>
    </location>
</feature>
<dbReference type="Pfam" id="PF03772">
    <property type="entry name" value="Competence"/>
    <property type="match status" value="1"/>
</dbReference>
<feature type="transmembrane region" description="Helical" evidence="1">
    <location>
        <begin position="348"/>
        <end position="376"/>
    </location>
</feature>
<evidence type="ECO:0000313" key="3">
    <source>
        <dbReference type="EMBL" id="CRX36842.1"/>
    </source>
</evidence>
<keyword evidence="4" id="KW-1185">Reference proteome</keyword>
<keyword evidence="1" id="KW-0472">Membrane</keyword>
<organism evidence="3 4">
    <name type="scientific">Candidatus Hepatoplasma crinochetorum</name>
    <dbReference type="NCBI Taxonomy" id="295596"/>
    <lineage>
        <taxon>Bacteria</taxon>
        <taxon>Bacillati</taxon>
        <taxon>Mycoplasmatota</taxon>
        <taxon>Mollicutes</taxon>
        <taxon>Candidatus Hepatoplasmataceae</taxon>
        <taxon>Candidatus Hepatoplasma</taxon>
    </lineage>
</organism>
<keyword evidence="1" id="KW-0812">Transmembrane</keyword>
<sequence length="432" mass="52457">MLRRNENKYLYLLIYFLILFYIYFLKITIIFFLLSFIFGIHYRFKYGGYFFIIFYILIFFHLLILNYLLNNLILNLNYHHQAEVIKSYSKSCFVKEDQEIYFVIFNDYCTDLIPHTIINFDCYYYQMEDKYDSFSYFLLTKHTINYGYANDYQIKTLPNKTFRNFIYLKLVNKENIYSQLTLLFVYKKETIYNQQIADLFEKLGISFLIIISGFHVLLIININNYLLKKLFTKEIFVTLILIIISSYYLYFFYFPVTGLKAQINYFISKNNKIKKGKFNSLALTGLILLIYNPLLLLQTGLILSFLISFTYKIFDKRKNKILSFIFLNIFIFLIAFPFVINWEGYDNLFAPIICLILNPIIKYIYFIIFISIFLPFTWDIFQYIFIPLFTILFLLKDLYLLIYLNYFNFYQIIIYEILIFNFIFVVKKIFAI</sequence>
<accession>A0A0G7ZL16</accession>
<proteinExistence type="predicted"/>
<protein>
    <submittedName>
        <fullName evidence="3">| / Competence protein / 328746:330053 Reverse</fullName>
    </submittedName>
</protein>